<accession>A0A4Z1T1Z5</accession>
<dbReference type="OrthoDB" id="194358at2759"/>
<keyword evidence="3" id="KW-1185">Reference proteome</keyword>
<dbReference type="PROSITE" id="PS50088">
    <property type="entry name" value="ANK_REPEAT"/>
    <property type="match status" value="1"/>
</dbReference>
<feature type="repeat" description="ANK" evidence="1">
    <location>
        <begin position="85"/>
        <end position="107"/>
    </location>
</feature>
<comment type="caution">
    <text evidence="2">The sequence shown here is derived from an EMBL/GenBank/DDBJ whole genome shotgun (WGS) entry which is preliminary data.</text>
</comment>
<dbReference type="InterPro" id="IPR036770">
    <property type="entry name" value="Ankyrin_rpt-contain_sf"/>
</dbReference>
<dbReference type="Proteomes" id="UP000315496">
    <property type="component" value="Chromosome 3"/>
</dbReference>
<evidence type="ECO:0000256" key="1">
    <source>
        <dbReference type="PROSITE-ProRule" id="PRU00023"/>
    </source>
</evidence>
<dbReference type="PROSITE" id="PS50297">
    <property type="entry name" value="ANK_REP_REGION"/>
    <property type="match status" value="1"/>
</dbReference>
<dbReference type="PANTHER" id="PTHR24120:SF4">
    <property type="entry name" value="GH07239P"/>
    <property type="match status" value="1"/>
</dbReference>
<evidence type="ECO:0000313" key="2">
    <source>
        <dbReference type="EMBL" id="TNJ27973.1"/>
    </source>
</evidence>
<reference evidence="2 3" key="1">
    <citation type="submission" date="2019-05" db="EMBL/GenBank/DDBJ databases">
        <title>The compact genome of Giardia muris reveals important steps in the evolution of intestinal protozoan parasites.</title>
        <authorList>
            <person name="Xu F."/>
            <person name="Jimenez-Gonzalez A."/>
            <person name="Einarsson E."/>
            <person name="Astvaldsson A."/>
            <person name="Peirasmaki D."/>
            <person name="Eckmann L."/>
            <person name="Andersson J.O."/>
            <person name="Svard S.G."/>
            <person name="Jerlstrom-Hultqvist J."/>
        </authorList>
    </citation>
    <scope>NUCLEOTIDE SEQUENCE [LARGE SCALE GENOMIC DNA]</scope>
    <source>
        <strain evidence="2 3">Roberts-Thomson</strain>
    </source>
</reference>
<proteinExistence type="predicted"/>
<keyword evidence="1" id="KW-0040">ANK repeat</keyword>
<dbReference type="PANTHER" id="PTHR24120">
    <property type="entry name" value="GH07239P"/>
    <property type="match status" value="1"/>
</dbReference>
<dbReference type="Pfam" id="PF12796">
    <property type="entry name" value="Ank_2"/>
    <property type="match status" value="1"/>
</dbReference>
<dbReference type="InterPro" id="IPR002110">
    <property type="entry name" value="Ankyrin_rpt"/>
</dbReference>
<dbReference type="SMART" id="SM00248">
    <property type="entry name" value="ANK"/>
    <property type="match status" value="4"/>
</dbReference>
<protein>
    <submittedName>
        <fullName evidence="2">Ankyrin repeat protein 1</fullName>
    </submittedName>
</protein>
<sequence>MKRDERGDIKNVKDDLNEVGKKDEYGETALMKAACSGHVEYIPFLEGEIGIQDEGGWTALMRAAYNDQIECISLLAKEMGMQTNDGWTALMFAALLGHTDCVRLLLSEVGKQSTQECNDFPPGMTALMIAAYWNHHEIVQLLLPYERGLKDSEGRMAQWYANNSPWKKCDFPQVCELLEDEDSLGKAIYRSIAHLSFSKSQWGEDYPNYQLQGLNAF</sequence>
<dbReference type="EMBL" id="VDLU01000003">
    <property type="protein sequence ID" value="TNJ27973.1"/>
    <property type="molecule type" value="Genomic_DNA"/>
</dbReference>
<gene>
    <name evidence="2" type="ORF">GMRT_13514</name>
</gene>
<name>A0A4Z1T1Z5_GIAMU</name>
<evidence type="ECO:0000313" key="3">
    <source>
        <dbReference type="Proteomes" id="UP000315496"/>
    </source>
</evidence>
<dbReference type="Pfam" id="PF00023">
    <property type="entry name" value="Ank"/>
    <property type="match status" value="1"/>
</dbReference>
<dbReference type="Gene3D" id="1.25.40.20">
    <property type="entry name" value="Ankyrin repeat-containing domain"/>
    <property type="match status" value="2"/>
</dbReference>
<dbReference type="AlphaFoldDB" id="A0A4Z1T1Z5"/>
<organism evidence="2 3">
    <name type="scientific">Giardia muris</name>
    <dbReference type="NCBI Taxonomy" id="5742"/>
    <lineage>
        <taxon>Eukaryota</taxon>
        <taxon>Metamonada</taxon>
        <taxon>Diplomonadida</taxon>
        <taxon>Hexamitidae</taxon>
        <taxon>Giardiinae</taxon>
        <taxon>Giardia</taxon>
    </lineage>
</organism>
<dbReference type="VEuPathDB" id="GiardiaDB:GMRT_13514"/>
<dbReference type="SUPFAM" id="SSF48403">
    <property type="entry name" value="Ankyrin repeat"/>
    <property type="match status" value="1"/>
</dbReference>